<feature type="chain" id="PRO_5012929327" evidence="1">
    <location>
        <begin position="26"/>
        <end position="2805"/>
    </location>
</feature>
<gene>
    <name evidence="2" type="ORF">SAMN05444266_103107</name>
</gene>
<dbReference type="PANTHER" id="PTHR32305">
    <property type="match status" value="1"/>
</dbReference>
<proteinExistence type="predicted"/>
<dbReference type="STRING" id="1419482.SAMN05444266_103107"/>
<evidence type="ECO:0000313" key="3">
    <source>
        <dbReference type="Proteomes" id="UP000184420"/>
    </source>
</evidence>
<accession>A0A1M7A384</accession>
<name>A0A1M7A384_9BACT</name>
<dbReference type="Proteomes" id="UP000184420">
    <property type="component" value="Unassembled WGS sequence"/>
</dbReference>
<dbReference type="EMBL" id="FRBL01000003">
    <property type="protein sequence ID" value="SHL37177.1"/>
    <property type="molecule type" value="Genomic_DNA"/>
</dbReference>
<keyword evidence="3" id="KW-1185">Reference proteome</keyword>
<reference evidence="2 3" key="1">
    <citation type="submission" date="2016-11" db="EMBL/GenBank/DDBJ databases">
        <authorList>
            <person name="Jaros S."/>
            <person name="Januszkiewicz K."/>
            <person name="Wedrychowicz H."/>
        </authorList>
    </citation>
    <scope>NUCLEOTIDE SEQUENCE [LARGE SCALE GENOMIC DNA]</scope>
    <source>
        <strain evidence="2 3">DSM 27406</strain>
    </source>
</reference>
<sequence length="2805" mass="310196">MRVKCTAPAVLTLLLFWLTPIAVKAQSYTSIKKVLNGALNEIVTNAEITVQDSVYFNATLIGKLEGQYPLKNAVTLKINEYSNVYINTPYTVTADLLISYIGSDNTLRSVTKQLQVKYDTGRAYTNNAGFVFSNAHQVTVKVQSITATVPRVLKTVLLENEMQVRPVYKLNRTADAVQNIQLASLPLPESDEATATWNAVLGADEYDVEWAYIDSSVIASGRYGSPLNYEKIFNNNATRVSIAGNSYSIPLLYDNGGFLYVRVRAVSIKADNTRFETVWSNAIGNVATMGYRGHQRNLNWQSSINYAEDGKRKAVVKYFDGGLLNRQTVTKDNTTGTTIVAETLYDRQGRPAIQVLPAPTLSNIIQYTARFNTDINGNEYDKSLYDTVISSRDIIDAAAPAMGTNSGAAQYYSPQSPFVTDSIHTNLPNAGGYPFMETIYTSDNTGRISRQGNVGPAFRTNGTHATKYYYGSPSQEELDRLFGTEAGDASHYFKNMLQDANGQLSVIYTDMHGRTVATALAGTDDNSQLKSLPSNHPATVLDTLSGASNTQVVNNALLTRRSLLVETDTRYTFKYALTPPVLKIRDCNNNEINYTAKYDLEIRITDDVNNLLLPGNQAFVKRYTIASHVTDTFSIFLPRGNYEVTKSLLINEVEMKRYRDSIYLPGSVCINQDSIIRQQRILLNGSSCVPDCSSCKAEIGSLPTFTVAYMNRAGLNVADSAAYRTEIATAYTQQIDYCNKLCNSIPQGDNLKAAMLQDMTPPGGQYTNNTDTTDKYSIFFELGTQTDAVYKNPSITYLNEEGKPDLVYDEDMQRMVLPQQLSPDQFINKFKTSWAQQLLPYHPEYCRYVESRKYDDSKRWEDDVRSVDTYQEALTKGYLNPTANSSYSTAYGTPVGANKDPFVNMGSNTTLVNTFLSSYIKQGTTNYNIWAVAAATTICSQNICLSTYQGESNVFSKSGLCTGDKDAIWRTFRELYLQRRDSLMNAAIRNIGCSPTPTQLLTKGKFSHFAAVQDQLVRNGLGGINIGSTQTSVQHFADSAGASFKNDACNSYVDTWMKQLIGCNYTPYWTEIKARLLAVCKAGTDIDHPMGASSVPYNSILGDSSFEDVLTKFKVAHPELNVPAGCPTLLTIPAPYYAQQPGVTRRTAIPPSACECTKIREIKSSYDLAKLSGESFSQYLLRTQQLRMTEQQLNDLLNACSGQSSCVYIDRELVIPPAFQCYTAPPCARCAAVKAVSDSFAHTYPGILPDSIGIDSLQQIYNQVYANYMNSRLGFSFQSGDYLQFLDSCSRTVFIDSIVTQPNYTRASFNYGSGLTIRDARPTGDGGYVFVGSIYNASGVTVPFISKVDRNSNPVFQKTVASKGMTSGFFYRVMVASDGNIVACGVNLGSEFSGSAITVDSLPALKGAGTMVKFNESGTVQWGQGFNSNQVELIRQVIELQNGDYGFMGDWSYPGDVTPAQWMVGVMSNAGTLRWRKRIKNMPNHCLSIRLLEDNDTLILAGILVKAPEVLFQPHLLRWNKTTGAFLPSFYIHTSFKTDMNQFDKLPDGTYRISAILSNSNGATRGPLTIIDVSGDGVIHRQKTLTGVETFDFGWLAASQQSDGSIFFGLERTDGPGPVYLMKYNSGNTGTFSWSKKLTNISGFTKWTGPIGNKIVSLGTSGSAAQIYTFNNSAAADCETAVTAPTATTPSYPTYSFVVDTANIVNLLGVGLYGRLDLKDSSIAVSPTYNTCGTGTGNITNVHYYTGPWLCGQSRPTFEPAAIDTINNCSDSSFYIVNSAAEIYKAKIDSASVDFISKYLQSALNAAASEQFTVAHKKAEYHYTLYYYDQAGNLTKTIPPAGVMLDTTATWLQQVRAARSAGTNLTPAHGFITSYRYNSLNKVTDQVSPDGGQSHFFYDRIGRLVISRNEKQGRSSMYSYTTYDSLGRVHEVGEITALFGFFDYITRDPATLAMYLEYFASSRTQIVQTNYDQPYYGYLGTPSPLVQRNLRNRVSWVSYFDNAVDMDTYSRATAYSYDTHGNVDTLLQDFRSGAMNSSFNRFKKIAYNYDLISGKVNKVSYQPGNIDAFYHRYRYDAENRITDVETSSDDFHWEKDAYYQYYKHGPLARSVIGQQQVQGIDYAYTLQGWLKGVNGGSSANASDMGHDGKSGTYTAKDAFGFSLHYYGDSDYVAIGSSDKIARGAASNTTMFKPLFNGNIAAMGVNLPKFGTPILYIYQYDVLNRLSAKLATNGFNGTTNTWSPIAMEDLKEELSFDANGNISAYRRNGNTAVAGNPLVMDNLTYEYYPGKNQLNHVEDSVGNSNYTIDLDDQPSQNYEYDSIGNLVSDEAAGIDSIRWSVYGKITRIKKNNGTVITYAYDAMGNRVSKDVGGIGTYYVRDASGNIMSIYTAGDIAINSGDMTQVETSLYGSSRLGVLNQRINVKNRVLPDTVSLTGAGYGIISIFNRGNKVFELSNHLGNVLTTLSDRKRPISTNDSLIDRYEPIVLSAHDYYAYGMLIPGRNGSLDTSGNWTVNGGDYKYGFNGQEKSDEIKGEGNSYNAMFWEYDPRVGRRWNLDPKPNVSISPYVVFSNSPIQYNDPQGDSIAPLTTFELQRIARPLAGDRQGVRFNKFVGRVFEGLALESQGAMAKNVVKYTSIERFQKTGGKVKDVIPDGITAVTYKRLDIAFLQISTVVLPNSHFYEVKAVDGTINLSYSNYQILGELDAIKKTPGYSEKRALFTFVTTANTKIGLDVVNYATKNGIQLFQVTANYETDNDRIYFSYPRMLNYGVWPKGDFKPLPFTFHPAWETPQIPNDPDPNDADVK</sequence>
<dbReference type="PANTHER" id="PTHR32305:SF15">
    <property type="entry name" value="PROTEIN RHSA-RELATED"/>
    <property type="match status" value="1"/>
</dbReference>
<evidence type="ECO:0000313" key="2">
    <source>
        <dbReference type="EMBL" id="SHL37177.1"/>
    </source>
</evidence>
<keyword evidence="1" id="KW-0732">Signal</keyword>
<dbReference type="Gene3D" id="2.180.10.10">
    <property type="entry name" value="RHS repeat-associated core"/>
    <property type="match status" value="2"/>
</dbReference>
<dbReference type="RefSeq" id="WP_073079771.1">
    <property type="nucleotide sequence ID" value="NZ_FRBL01000003.1"/>
</dbReference>
<organism evidence="2 3">
    <name type="scientific">Chitinophaga jiangningensis</name>
    <dbReference type="NCBI Taxonomy" id="1419482"/>
    <lineage>
        <taxon>Bacteria</taxon>
        <taxon>Pseudomonadati</taxon>
        <taxon>Bacteroidota</taxon>
        <taxon>Chitinophagia</taxon>
        <taxon>Chitinophagales</taxon>
        <taxon>Chitinophagaceae</taxon>
        <taxon>Chitinophaga</taxon>
    </lineage>
</organism>
<feature type="signal peptide" evidence="1">
    <location>
        <begin position="1"/>
        <end position="25"/>
    </location>
</feature>
<evidence type="ECO:0000256" key="1">
    <source>
        <dbReference type="SAM" id="SignalP"/>
    </source>
</evidence>
<dbReference type="OrthoDB" id="2972467at2"/>
<dbReference type="InterPro" id="IPR050708">
    <property type="entry name" value="T6SS_VgrG/RHS"/>
</dbReference>
<protein>
    <submittedName>
        <fullName evidence="2">YD repeat-containing protein</fullName>
    </submittedName>
</protein>